<feature type="region of interest" description="Disordered" evidence="1">
    <location>
        <begin position="1"/>
        <end position="71"/>
    </location>
</feature>
<protein>
    <submittedName>
        <fullName evidence="2">Uncharacterized protein</fullName>
    </submittedName>
</protein>
<evidence type="ECO:0000256" key="1">
    <source>
        <dbReference type="SAM" id="MobiDB-lite"/>
    </source>
</evidence>
<name>A0A929PYC9_9SPHI</name>
<feature type="compositionally biased region" description="Polar residues" evidence="1">
    <location>
        <begin position="42"/>
        <end position="53"/>
    </location>
</feature>
<keyword evidence="3" id="KW-1185">Reference proteome</keyword>
<reference evidence="2" key="1">
    <citation type="submission" date="2020-10" db="EMBL/GenBank/DDBJ databases">
        <title>Mucilaginibacter mali sp. nov., isolated from rhizosphere soil of apple orchard.</title>
        <authorList>
            <person name="Lee J.-S."/>
            <person name="Kim H.S."/>
            <person name="Kim J.-S."/>
        </authorList>
    </citation>
    <scope>NUCLEOTIDE SEQUENCE</scope>
    <source>
        <strain evidence="2">KCTC 22746</strain>
    </source>
</reference>
<organism evidence="2 3">
    <name type="scientific">Mucilaginibacter myungsuensis</name>
    <dbReference type="NCBI Taxonomy" id="649104"/>
    <lineage>
        <taxon>Bacteria</taxon>
        <taxon>Pseudomonadati</taxon>
        <taxon>Bacteroidota</taxon>
        <taxon>Sphingobacteriia</taxon>
        <taxon>Sphingobacteriales</taxon>
        <taxon>Sphingobacteriaceae</taxon>
        <taxon>Mucilaginibacter</taxon>
    </lineage>
</organism>
<dbReference type="EMBL" id="JADFFL010000009">
    <property type="protein sequence ID" value="MBE9664116.1"/>
    <property type="molecule type" value="Genomic_DNA"/>
</dbReference>
<comment type="caution">
    <text evidence="2">The sequence shown here is derived from an EMBL/GenBank/DDBJ whole genome shotgun (WGS) entry which is preliminary data.</text>
</comment>
<feature type="compositionally biased region" description="Basic and acidic residues" evidence="1">
    <location>
        <begin position="1"/>
        <end position="23"/>
    </location>
</feature>
<sequence>MDPKEQQQEPEDRTPDFVEDPTKISDFGDEQDKEREQESFPELSNQSDTQNETDISDLDIDPTHDGDGSIV</sequence>
<dbReference type="Proteomes" id="UP000622475">
    <property type="component" value="Unassembled WGS sequence"/>
</dbReference>
<dbReference type="RefSeq" id="WP_194113358.1">
    <property type="nucleotide sequence ID" value="NZ_JADFFL010000009.1"/>
</dbReference>
<evidence type="ECO:0000313" key="2">
    <source>
        <dbReference type="EMBL" id="MBE9664116.1"/>
    </source>
</evidence>
<proteinExistence type="predicted"/>
<feature type="compositionally biased region" description="Basic and acidic residues" evidence="1">
    <location>
        <begin position="61"/>
        <end position="71"/>
    </location>
</feature>
<accession>A0A929PYC9</accession>
<gene>
    <name evidence="2" type="ORF">IRJ16_19700</name>
</gene>
<dbReference type="AlphaFoldDB" id="A0A929PYC9"/>
<evidence type="ECO:0000313" key="3">
    <source>
        <dbReference type="Proteomes" id="UP000622475"/>
    </source>
</evidence>